<comment type="similarity">
    <text evidence="2">Belongs to the SNF2/RAD54 helicase family.</text>
</comment>
<feature type="region of interest" description="Disordered" evidence="15">
    <location>
        <begin position="289"/>
        <end position="342"/>
    </location>
</feature>
<feature type="domain" description="Helicase ATP-binding" evidence="16">
    <location>
        <begin position="410"/>
        <end position="583"/>
    </location>
</feature>
<dbReference type="InterPro" id="IPR000330">
    <property type="entry name" value="SNF2_N"/>
</dbReference>
<evidence type="ECO:0000313" key="19">
    <source>
        <dbReference type="Proteomes" id="UP001159428"/>
    </source>
</evidence>
<evidence type="ECO:0000256" key="10">
    <source>
        <dbReference type="ARBA" id="ARBA00023242"/>
    </source>
</evidence>
<feature type="region of interest" description="Disordered" evidence="15">
    <location>
        <begin position="213"/>
        <end position="269"/>
    </location>
</feature>
<evidence type="ECO:0000256" key="4">
    <source>
        <dbReference type="ARBA" id="ARBA00022763"/>
    </source>
</evidence>
<feature type="compositionally biased region" description="Acidic residues" evidence="15">
    <location>
        <begin position="723"/>
        <end position="733"/>
    </location>
</feature>
<evidence type="ECO:0000256" key="8">
    <source>
        <dbReference type="ARBA" id="ARBA00023125"/>
    </source>
</evidence>
<dbReference type="Proteomes" id="UP001159428">
    <property type="component" value="Unassembled WGS sequence"/>
</dbReference>
<evidence type="ECO:0000256" key="12">
    <source>
        <dbReference type="ARBA" id="ARBA00076356"/>
    </source>
</evidence>
<dbReference type="InterPro" id="IPR027417">
    <property type="entry name" value="P-loop_NTPase"/>
</dbReference>
<dbReference type="FunFam" id="3.40.50.10810:FF:000042">
    <property type="entry name" value="SNF2 family helicase-like protein"/>
    <property type="match status" value="1"/>
</dbReference>
<evidence type="ECO:0000256" key="9">
    <source>
        <dbReference type="ARBA" id="ARBA00023204"/>
    </source>
</evidence>
<dbReference type="Pfam" id="PF00176">
    <property type="entry name" value="SNF2-rel_dom"/>
    <property type="match status" value="1"/>
</dbReference>
<dbReference type="InterPro" id="IPR001650">
    <property type="entry name" value="Helicase_C-like"/>
</dbReference>
<protein>
    <recommendedName>
        <fullName evidence="11">DNA excision repair protein ERCC-6</fullName>
    </recommendedName>
    <alternativeName>
        <fullName evidence="12">ATP-dependent helicase ERCC6</fullName>
    </alternativeName>
    <alternativeName>
        <fullName evidence="13">Cockayne syndrome protein CSB</fullName>
    </alternativeName>
</protein>
<feature type="compositionally biased region" description="Basic and acidic residues" evidence="15">
    <location>
        <begin position="234"/>
        <end position="249"/>
    </location>
</feature>
<keyword evidence="3" id="KW-0547">Nucleotide-binding</keyword>
<dbReference type="Pfam" id="PF25875">
    <property type="entry name" value="WHD_Rad26_CSB"/>
    <property type="match status" value="1"/>
</dbReference>
<dbReference type="CDD" id="cd18000">
    <property type="entry name" value="DEXHc_ERCC6"/>
    <property type="match status" value="1"/>
</dbReference>
<evidence type="ECO:0000256" key="15">
    <source>
        <dbReference type="SAM" id="MobiDB-lite"/>
    </source>
</evidence>
<feature type="compositionally biased region" description="Basic residues" evidence="15">
    <location>
        <begin position="1266"/>
        <end position="1275"/>
    </location>
</feature>
<dbReference type="GO" id="GO:0008094">
    <property type="term" value="F:ATP-dependent activity, acting on DNA"/>
    <property type="evidence" value="ECO:0007669"/>
    <property type="project" value="TreeGrafter"/>
</dbReference>
<comment type="subcellular location">
    <subcellularLocation>
        <location evidence="1">Nucleus</location>
    </subcellularLocation>
</comment>
<keyword evidence="19" id="KW-1185">Reference proteome</keyword>
<feature type="domain" description="Helicase C-terminal" evidence="17">
    <location>
        <begin position="744"/>
        <end position="903"/>
    </location>
</feature>
<keyword evidence="10" id="KW-0539">Nucleus</keyword>
<evidence type="ECO:0000259" key="17">
    <source>
        <dbReference type="PROSITE" id="PS51194"/>
    </source>
</evidence>
<evidence type="ECO:0000256" key="5">
    <source>
        <dbReference type="ARBA" id="ARBA00022801"/>
    </source>
</evidence>
<feature type="compositionally biased region" description="Basic and acidic residues" evidence="15">
    <location>
        <begin position="991"/>
        <end position="1007"/>
    </location>
</feature>
<dbReference type="FunFam" id="3.40.50.300:FF:000863">
    <property type="entry name" value="DNA excision repair protein ERCC-6"/>
    <property type="match status" value="1"/>
</dbReference>
<evidence type="ECO:0000256" key="13">
    <source>
        <dbReference type="ARBA" id="ARBA00079118"/>
    </source>
</evidence>
<dbReference type="GO" id="GO:0016787">
    <property type="term" value="F:hydrolase activity"/>
    <property type="evidence" value="ECO:0007669"/>
    <property type="project" value="UniProtKB-KW"/>
</dbReference>
<accession>A0AAU9VZU7</accession>
<proteinExistence type="inferred from homology"/>
<dbReference type="EMBL" id="CALNXJ010000005">
    <property type="protein sequence ID" value="CAH3040148.1"/>
    <property type="molecule type" value="Genomic_DNA"/>
</dbReference>
<feature type="region of interest" description="Disordered" evidence="15">
    <location>
        <begin position="1052"/>
        <end position="1158"/>
    </location>
</feature>
<dbReference type="InterPro" id="IPR050496">
    <property type="entry name" value="SNF2_RAD54_helicase_repair"/>
</dbReference>
<comment type="caution">
    <text evidence="18">The sequence shown here is derived from an EMBL/GenBank/DDBJ whole genome shotgun (WGS) entry which is preliminary data.</text>
</comment>
<dbReference type="InterPro" id="IPR059240">
    <property type="entry name" value="cc_ERCC-6_N"/>
</dbReference>
<evidence type="ECO:0000256" key="1">
    <source>
        <dbReference type="ARBA" id="ARBA00004123"/>
    </source>
</evidence>
<gene>
    <name evidence="18" type="ORF">PMEA_00025763</name>
</gene>
<keyword evidence="4" id="KW-0227">DNA damage</keyword>
<feature type="coiled-coil region" evidence="14">
    <location>
        <begin position="80"/>
        <end position="107"/>
    </location>
</feature>
<dbReference type="GO" id="GO:0006283">
    <property type="term" value="P:transcription-coupled nucleotide-excision repair"/>
    <property type="evidence" value="ECO:0007669"/>
    <property type="project" value="TreeGrafter"/>
</dbReference>
<dbReference type="CDD" id="cd21397">
    <property type="entry name" value="cc_ERCC-6_N"/>
    <property type="match status" value="1"/>
</dbReference>
<feature type="compositionally biased region" description="Basic residues" evidence="15">
    <location>
        <begin position="1129"/>
        <end position="1144"/>
    </location>
</feature>
<feature type="compositionally biased region" description="Basic and acidic residues" evidence="15">
    <location>
        <begin position="1023"/>
        <end position="1032"/>
    </location>
</feature>
<keyword evidence="14" id="KW-0175">Coiled coil</keyword>
<dbReference type="GO" id="GO:0005524">
    <property type="term" value="F:ATP binding"/>
    <property type="evidence" value="ECO:0007669"/>
    <property type="project" value="UniProtKB-KW"/>
</dbReference>
<feature type="region of interest" description="Disordered" evidence="15">
    <location>
        <begin position="718"/>
        <end position="737"/>
    </location>
</feature>
<evidence type="ECO:0000256" key="2">
    <source>
        <dbReference type="ARBA" id="ARBA00007025"/>
    </source>
</evidence>
<dbReference type="InterPro" id="IPR049730">
    <property type="entry name" value="SNF2/RAD54-like_C"/>
</dbReference>
<dbReference type="GO" id="GO:0004386">
    <property type="term" value="F:helicase activity"/>
    <property type="evidence" value="ECO:0007669"/>
    <property type="project" value="UniProtKB-KW"/>
</dbReference>
<evidence type="ECO:0000256" key="6">
    <source>
        <dbReference type="ARBA" id="ARBA00022806"/>
    </source>
</evidence>
<evidence type="ECO:0000259" key="16">
    <source>
        <dbReference type="PROSITE" id="PS51192"/>
    </source>
</evidence>
<evidence type="ECO:0000256" key="7">
    <source>
        <dbReference type="ARBA" id="ARBA00022840"/>
    </source>
</evidence>
<dbReference type="Gene3D" id="3.40.50.10810">
    <property type="entry name" value="Tandem AAA-ATPase domain"/>
    <property type="match status" value="1"/>
</dbReference>
<dbReference type="InterPro" id="IPR058951">
    <property type="entry name" value="WHD_Rad26_CSB-like"/>
</dbReference>
<dbReference type="Gene3D" id="3.40.50.300">
    <property type="entry name" value="P-loop containing nucleotide triphosphate hydrolases"/>
    <property type="match status" value="1"/>
</dbReference>
<keyword evidence="6" id="KW-0347">Helicase</keyword>
<feature type="region of interest" description="Disordered" evidence="15">
    <location>
        <begin position="1253"/>
        <end position="1310"/>
    </location>
</feature>
<feature type="compositionally biased region" description="Acidic residues" evidence="15">
    <location>
        <begin position="10"/>
        <end position="22"/>
    </location>
</feature>
<dbReference type="CDD" id="cd18793">
    <property type="entry name" value="SF2_C_SNF"/>
    <property type="match status" value="1"/>
</dbReference>
<feature type="compositionally biased region" description="Low complexity" evidence="15">
    <location>
        <begin position="218"/>
        <end position="227"/>
    </location>
</feature>
<feature type="compositionally biased region" description="Polar residues" evidence="15">
    <location>
        <begin position="1300"/>
        <end position="1310"/>
    </location>
</feature>
<dbReference type="SMART" id="SM00487">
    <property type="entry name" value="DEXDc"/>
    <property type="match status" value="1"/>
</dbReference>
<dbReference type="PROSITE" id="PS51192">
    <property type="entry name" value="HELICASE_ATP_BIND_1"/>
    <property type="match status" value="1"/>
</dbReference>
<dbReference type="SMART" id="SM00490">
    <property type="entry name" value="HELICc"/>
    <property type="match status" value="1"/>
</dbReference>
<evidence type="ECO:0000313" key="18">
    <source>
        <dbReference type="EMBL" id="CAH3040148.1"/>
    </source>
</evidence>
<name>A0AAU9VZU7_9CNID</name>
<evidence type="ECO:0000256" key="11">
    <source>
        <dbReference type="ARBA" id="ARBA00071998"/>
    </source>
</evidence>
<feature type="region of interest" description="Disordered" evidence="15">
    <location>
        <begin position="987"/>
        <end position="1035"/>
    </location>
</feature>
<dbReference type="Pfam" id="PF00271">
    <property type="entry name" value="Helicase_C"/>
    <property type="match status" value="1"/>
</dbReference>
<evidence type="ECO:0000256" key="14">
    <source>
        <dbReference type="SAM" id="Coils"/>
    </source>
</evidence>
<dbReference type="SUPFAM" id="SSF52540">
    <property type="entry name" value="P-loop containing nucleoside triphosphate hydrolases"/>
    <property type="match status" value="2"/>
</dbReference>
<feature type="compositionally biased region" description="Basic and acidic residues" evidence="15">
    <location>
        <begin position="1052"/>
        <end position="1069"/>
    </location>
</feature>
<dbReference type="InterPro" id="IPR014001">
    <property type="entry name" value="Helicase_ATP-bd"/>
</dbReference>
<keyword evidence="5" id="KW-0378">Hydrolase</keyword>
<evidence type="ECO:0000256" key="3">
    <source>
        <dbReference type="ARBA" id="ARBA00022741"/>
    </source>
</evidence>
<dbReference type="CDD" id="cd22254">
    <property type="entry name" value="CSB_WHD"/>
    <property type="match status" value="1"/>
</dbReference>
<feature type="compositionally biased region" description="Acidic residues" evidence="15">
    <location>
        <begin position="250"/>
        <end position="269"/>
    </location>
</feature>
<sequence>MDVTLKNLEGNEEENFQEDEETSPVSHKTKSYGISIDSGLIPSVPVEEQAAVLRNLGVNVFNQDEFEEGVLKQVDEAIAVKETEEIVRGWEKNLKAVDEDIRIVENDLLEIDLILKRVESKSGAGYESWRRTQAVQKQKDNKLRQLKKLQATQKALHHKLGIGNEEELEQQVEFETSDGNIQDMSENRKFPLVRENLLEQDALIKNGEMTPFGGTIPGNGNKVNKNNFGATDAENSKNYKHGGNDKREDVIEDGDDDKDNYDEDLYDAEYVPDEGELKYSWFEDDERNWNEDDVQPTKSEKQTGRKRSLNVAYVEEDSLKPKKKKKKKTNQMTRRRYDNKPLDDGNEKLYRQRIREWRISELLKKRGNSSAVESGEEEYPDVVFDKGLKIPGKLWDKLYKYQQTGVKWLWELHCQQAGGIIGDEMGLGKTVQMIVFLAGLKYSKISARKKQPGLGPVLIVCPVTVLHQWVQEFHKWWPEFRVAVLHETGSYQGFKQELIKKMCKENGVLVTSFAGIRQHQDHLLAQRFDYVILDEGHKIRNPDAEITLACKQFRTCHRIILSGSPMQNNLRELWSLFDFVFPGKLGTLPVFMTEFSVPITMGGYCNATKVQVETAYKCACVLRDTINPYLLRRLKKDVNMSLDLPAKNEQVLFCRLSQEQRELYQQYLDSKEVQAILAGNYKVFPGLIMLRKICNHPDLTSTAGSLLKAKQDALKAELGGRAEEEEPDPDDGYGDPKRSGKMIVVEALLKMWQEQGHRVLLFSQTRQMLNILEKFVEARGYRYFRLDGSTPVASRQPLITNFNEDRSIFLFILTTRVGGLGVNLVGADRIIIYDPDWNPSTDTQARERAWRIGQKKDVTIYRLITSGTIEEKIYHRQIFKQFLTNRVLKDPKQRRFFKSNDLYELFTLDNCDVKYGTETSAIFAGSNCEVKLGSRRRKKREGEQTKVVKRQVDNEETKKSKKVEIEKDAQISGGAFSIDWRDIAETQSLSQDKESKKEGQEASKEVYVETVGEKSSAQVGLIDEGKEEKSGENDELVNEDLAAKAMLVDSYDVEKEESTSASSKQDEAHIQIQTSEQSESKRENTATIAENDTIPKEDNQGSLEKETGHVLKKGKKNLSSLSDNELTKKVKRKKKKKRMKRKRQGGVIDGQHIDHLDHSEIYNSVNASQSSAEEMEEQKQQNTHQDEFILKHLFKKSGVHSALKHDVIMEASNPDYALIETEANRVAEHAVKALKRSRQLCLSANRGVPTWTGVSGSSGLTEPAAKRPRFGQKKKVGSEEAAKSSSTLEVKPHFSGDQMGMSSSSAEGTEPVHSSQLLAKMRARNNILPSNETGHGNENDDLILQIRTFIASQGTTLGQATTQEILDEFRSKLPSNETTLFRSMLRQICTFTRDSSSGKGIWILNEEFR</sequence>
<dbReference type="InterPro" id="IPR038718">
    <property type="entry name" value="SNF2-like_sf"/>
</dbReference>
<keyword evidence="8" id="KW-0238">DNA-binding</keyword>
<dbReference type="PANTHER" id="PTHR45629">
    <property type="entry name" value="SNF2/RAD54 FAMILY MEMBER"/>
    <property type="match status" value="1"/>
</dbReference>
<keyword evidence="7" id="KW-0067">ATP-binding</keyword>
<keyword evidence="9" id="KW-0234">DNA repair</keyword>
<reference evidence="18 19" key="1">
    <citation type="submission" date="2022-05" db="EMBL/GenBank/DDBJ databases">
        <authorList>
            <consortium name="Genoscope - CEA"/>
            <person name="William W."/>
        </authorList>
    </citation>
    <scope>NUCLEOTIDE SEQUENCE [LARGE SCALE GENOMIC DNA]</scope>
</reference>
<feature type="compositionally biased region" description="Basic and acidic residues" evidence="15">
    <location>
        <begin position="1093"/>
        <end position="1109"/>
    </location>
</feature>
<dbReference type="PROSITE" id="PS51194">
    <property type="entry name" value="HELICASE_CTER"/>
    <property type="match status" value="1"/>
</dbReference>
<dbReference type="PANTHER" id="PTHR45629:SF7">
    <property type="entry name" value="DNA EXCISION REPAIR PROTEIN ERCC-6-RELATED"/>
    <property type="match status" value="1"/>
</dbReference>
<feature type="region of interest" description="Disordered" evidence="15">
    <location>
        <begin position="1"/>
        <end position="29"/>
    </location>
</feature>
<organism evidence="18 19">
    <name type="scientific">Pocillopora meandrina</name>
    <dbReference type="NCBI Taxonomy" id="46732"/>
    <lineage>
        <taxon>Eukaryota</taxon>
        <taxon>Metazoa</taxon>
        <taxon>Cnidaria</taxon>
        <taxon>Anthozoa</taxon>
        <taxon>Hexacorallia</taxon>
        <taxon>Scleractinia</taxon>
        <taxon>Astrocoeniina</taxon>
        <taxon>Pocilloporidae</taxon>
        <taxon>Pocillopora</taxon>
    </lineage>
</organism>
<dbReference type="GO" id="GO:0005634">
    <property type="term" value="C:nucleus"/>
    <property type="evidence" value="ECO:0007669"/>
    <property type="project" value="UniProtKB-SubCell"/>
</dbReference>